<dbReference type="EMBL" id="CAEZWJ010000008">
    <property type="protein sequence ID" value="CAB4648548.1"/>
    <property type="molecule type" value="Genomic_DNA"/>
</dbReference>
<reference evidence="2" key="1">
    <citation type="submission" date="2020-05" db="EMBL/GenBank/DDBJ databases">
        <authorList>
            <person name="Chiriac C."/>
            <person name="Salcher M."/>
            <person name="Ghai R."/>
            <person name="Kavagutti S V."/>
        </authorList>
    </citation>
    <scope>NUCLEOTIDE SEQUENCE</scope>
</reference>
<feature type="domain" description="AB hydrolase-1" evidence="1">
    <location>
        <begin position="23"/>
        <end position="268"/>
    </location>
</feature>
<dbReference type="PANTHER" id="PTHR43194">
    <property type="entry name" value="HYDROLASE ALPHA/BETA FOLD FAMILY"/>
    <property type="match status" value="1"/>
</dbReference>
<dbReference type="Gene3D" id="3.40.50.1820">
    <property type="entry name" value="alpha/beta hydrolase"/>
    <property type="match status" value="1"/>
</dbReference>
<proteinExistence type="predicted"/>
<dbReference type="InterPro" id="IPR050228">
    <property type="entry name" value="Carboxylesterase_BioH"/>
</dbReference>
<gene>
    <name evidence="2" type="ORF">UFOPK2214_00420</name>
</gene>
<name>A0A6J6KHF9_9ZZZZ</name>
<organism evidence="2">
    <name type="scientific">freshwater metagenome</name>
    <dbReference type="NCBI Taxonomy" id="449393"/>
    <lineage>
        <taxon>unclassified sequences</taxon>
        <taxon>metagenomes</taxon>
        <taxon>ecological metagenomes</taxon>
    </lineage>
</organism>
<dbReference type="InterPro" id="IPR029058">
    <property type="entry name" value="AB_hydrolase_fold"/>
</dbReference>
<dbReference type="InterPro" id="IPR000073">
    <property type="entry name" value="AB_hydrolase_1"/>
</dbReference>
<evidence type="ECO:0000259" key="1">
    <source>
        <dbReference type="Pfam" id="PF12697"/>
    </source>
</evidence>
<accession>A0A6J6KHF9</accession>
<dbReference type="PANTHER" id="PTHR43194:SF2">
    <property type="entry name" value="PEROXISOMAL MEMBRANE PROTEIN LPX1"/>
    <property type="match status" value="1"/>
</dbReference>
<protein>
    <submittedName>
        <fullName evidence="2">Unannotated protein</fullName>
    </submittedName>
</protein>
<dbReference type="Pfam" id="PF12697">
    <property type="entry name" value="Abhydrolase_6"/>
    <property type="match status" value="1"/>
</dbReference>
<dbReference type="SUPFAM" id="SSF53474">
    <property type="entry name" value="alpha/beta-Hydrolases"/>
    <property type="match status" value="1"/>
</dbReference>
<dbReference type="AlphaFoldDB" id="A0A6J6KHF9"/>
<evidence type="ECO:0000313" key="2">
    <source>
        <dbReference type="EMBL" id="CAB4648548.1"/>
    </source>
</evidence>
<sequence length="281" mass="30384">MMIPSLDGIIIAMHDFGGEGSPVLLSHATGFHAHCWEPMAQILSVSHHVMGFDHRGYGDAETVDPATIEWQQYGNDALAAARHLSAQHDGQPIVGIGHSMGGASLLMAALQEPSLFSALFVFEPIVFPPAPENEDRPSSPLAGGARKRRSTFPNFEAALENFTAKPPMASFHPVAREAYVRHGFKPNEDGEVELKCLPEHEARTYETGGTHSTWGDLANISTRVWVLSGAPAPFQPSSFAIKVAENIPGSTYVQFDEMGHFGPLEHPAHIASLVENTIATF</sequence>